<keyword evidence="2" id="KW-1185">Reference proteome</keyword>
<evidence type="ECO:0000313" key="1">
    <source>
        <dbReference type="EMBL" id="SIO10061.1"/>
    </source>
</evidence>
<sequence length="500" mass="53606">MKKISGLLLERSVTKGFFYLVAAACWLVFGSATYAQTMQPRLWITDDFTRSAYEVTLNGELLSSFPIETTLGAPSEIDFNRRDGTLWIVSENPGRLINFSTTGDQLGEPILAASFGTKGTEGVAVAIDGFADVLWVVDDPVPGSGPTPTVFEVEKNGTVVSRFATAKYDPASISPQGIAIDPFDGTLWIVDNSTDTIYNIERTGELIQSLPLGADTSFDNLQGITVSTSDGSLWVSDRGSDRIYNLSRTTGAEIFSFSTSSYDPASENATGIAYQPSVTGIVEMVSVLAFNKAKFKLEKGAIINGDVGIAENSEADLKDGEITGTLFIDPDAKKIKLDKKVPILGGSVMADLSRMVAHVVQAAKMTGDLKPTQEFGEIKESTTIFGDSGLNVIQVKKIKLKDNTLTLVGDAQSEFVFNVTSEMAIEKGSVIVLQGGVTPNQVIFNLLGKDKLKIKDDSIARGTFLVLDGEAEIEKNSLIEGAIFVGKELKISDSELVGAQ</sequence>
<dbReference type="Proteomes" id="UP000185062">
    <property type="component" value="Unassembled WGS sequence"/>
</dbReference>
<accession>A0A1N6GR85</accession>
<dbReference type="RefSeq" id="WP_028460618.1">
    <property type="nucleotide sequence ID" value="NZ_FSRO01000001.1"/>
</dbReference>
<evidence type="ECO:0000313" key="2">
    <source>
        <dbReference type="Proteomes" id="UP000185062"/>
    </source>
</evidence>
<proteinExistence type="predicted"/>
<dbReference type="EMBL" id="FSRO01000001">
    <property type="protein sequence ID" value="SIO10061.1"/>
    <property type="molecule type" value="Genomic_DNA"/>
</dbReference>
<gene>
    <name evidence="1" type="ORF">SAMN02743940_0828</name>
</gene>
<dbReference type="Gene3D" id="2.120.10.30">
    <property type="entry name" value="TolB, C-terminal domain"/>
    <property type="match status" value="1"/>
</dbReference>
<reference evidence="1 2" key="1">
    <citation type="submission" date="2016-12" db="EMBL/GenBank/DDBJ databases">
        <authorList>
            <person name="Song W.-J."/>
            <person name="Kurnit D.M."/>
        </authorList>
    </citation>
    <scope>NUCLEOTIDE SEQUENCE [LARGE SCALE GENOMIC DNA]</scope>
    <source>
        <strain evidence="1 2">ATCC 49181</strain>
    </source>
</reference>
<name>A0A1N6GR85_9PROT</name>
<dbReference type="AlphaFoldDB" id="A0A1N6GR85"/>
<protein>
    <submittedName>
        <fullName evidence="1">Uncharacterized protein</fullName>
    </submittedName>
</protein>
<dbReference type="SUPFAM" id="SSF63825">
    <property type="entry name" value="YWTD domain"/>
    <property type="match status" value="1"/>
</dbReference>
<dbReference type="STRING" id="44575.SAMN05216419_100236"/>
<dbReference type="InterPro" id="IPR011042">
    <property type="entry name" value="6-blade_b-propeller_TolB-like"/>
</dbReference>
<organism evidence="1 2">
    <name type="scientific">Nitrosomonas cryotolerans ATCC 49181</name>
    <dbReference type="NCBI Taxonomy" id="1131553"/>
    <lineage>
        <taxon>Bacteria</taxon>
        <taxon>Pseudomonadati</taxon>
        <taxon>Pseudomonadota</taxon>
        <taxon>Betaproteobacteria</taxon>
        <taxon>Nitrosomonadales</taxon>
        <taxon>Nitrosomonadaceae</taxon>
        <taxon>Nitrosomonas</taxon>
    </lineage>
</organism>